<dbReference type="OMA" id="SEESHMF"/>
<dbReference type="InterPro" id="IPR029071">
    <property type="entry name" value="Ubiquitin-like_domsf"/>
</dbReference>
<evidence type="ECO:0000256" key="6">
    <source>
        <dbReference type="ARBA" id="ARBA00023186"/>
    </source>
</evidence>
<proteinExistence type="inferred from homology"/>
<dbReference type="InterPro" id="IPR000938">
    <property type="entry name" value="CAP-Gly_domain"/>
</dbReference>
<dbReference type="eggNOG" id="KOG3207">
    <property type="taxonomic scope" value="Eukaryota"/>
</dbReference>
<dbReference type="HOGENOM" id="CLU_017716_5_0_1"/>
<dbReference type="InterPro" id="IPR032675">
    <property type="entry name" value="LRR_dom_sf"/>
</dbReference>
<dbReference type="InterPro" id="IPR044079">
    <property type="entry name" value="Ubl_TBCE"/>
</dbReference>
<dbReference type="Pfam" id="PF01302">
    <property type="entry name" value="CAP_GLY"/>
    <property type="match status" value="1"/>
</dbReference>
<dbReference type="CDD" id="cd17044">
    <property type="entry name" value="Ubl_TBCE"/>
    <property type="match status" value="1"/>
</dbReference>
<dbReference type="PROSITE" id="PS50245">
    <property type="entry name" value="CAP_GLY_2"/>
    <property type="match status" value="1"/>
</dbReference>
<evidence type="ECO:0000256" key="1">
    <source>
        <dbReference type="ARBA" id="ARBA00004496"/>
    </source>
</evidence>
<evidence type="ECO:0000256" key="4">
    <source>
        <dbReference type="ARBA" id="ARBA00022614"/>
    </source>
</evidence>
<dbReference type="PANTHER" id="PTHR15454:SF56">
    <property type="entry name" value="PROTEIN PHOSPHATASE 1 REGULATORY SUBUNIT 7-RELATED"/>
    <property type="match status" value="1"/>
</dbReference>
<dbReference type="SMART" id="SM01052">
    <property type="entry name" value="CAP_GLY"/>
    <property type="match status" value="1"/>
</dbReference>
<keyword evidence="5" id="KW-0677">Repeat</keyword>
<gene>
    <name evidence="8" type="ORF">GUITHDRAFT_100983</name>
</gene>
<accession>L1JYX8</accession>
<reference evidence="9" key="3">
    <citation type="submission" date="2016-03" db="UniProtKB">
        <authorList>
            <consortium name="EnsemblProtists"/>
        </authorList>
    </citation>
    <scope>IDENTIFICATION</scope>
</reference>
<dbReference type="SUPFAM" id="SSF54236">
    <property type="entry name" value="Ubiquitin-like"/>
    <property type="match status" value="1"/>
</dbReference>
<dbReference type="InterPro" id="IPR001611">
    <property type="entry name" value="Leu-rich_rpt"/>
</dbReference>
<dbReference type="OrthoDB" id="5273213at2759"/>
<evidence type="ECO:0000313" key="9">
    <source>
        <dbReference type="EnsemblProtists" id="EKX53278"/>
    </source>
</evidence>
<dbReference type="STRING" id="905079.L1JYX8"/>
<dbReference type="AlphaFoldDB" id="L1JYX8"/>
<keyword evidence="4" id="KW-0433">Leucine-rich repeat</keyword>
<reference evidence="8 10" key="1">
    <citation type="journal article" date="2012" name="Nature">
        <title>Algal genomes reveal evolutionary mosaicism and the fate of nucleomorphs.</title>
        <authorList>
            <consortium name="DOE Joint Genome Institute"/>
            <person name="Curtis B.A."/>
            <person name="Tanifuji G."/>
            <person name="Burki F."/>
            <person name="Gruber A."/>
            <person name="Irimia M."/>
            <person name="Maruyama S."/>
            <person name="Arias M.C."/>
            <person name="Ball S.G."/>
            <person name="Gile G.H."/>
            <person name="Hirakawa Y."/>
            <person name="Hopkins J.F."/>
            <person name="Kuo A."/>
            <person name="Rensing S.A."/>
            <person name="Schmutz J."/>
            <person name="Symeonidi A."/>
            <person name="Elias M."/>
            <person name="Eveleigh R.J."/>
            <person name="Herman E.K."/>
            <person name="Klute M.J."/>
            <person name="Nakayama T."/>
            <person name="Obornik M."/>
            <person name="Reyes-Prieto A."/>
            <person name="Armbrust E.V."/>
            <person name="Aves S.J."/>
            <person name="Beiko R.G."/>
            <person name="Coutinho P."/>
            <person name="Dacks J.B."/>
            <person name="Durnford D.G."/>
            <person name="Fast N.M."/>
            <person name="Green B.R."/>
            <person name="Grisdale C.J."/>
            <person name="Hempel F."/>
            <person name="Henrissat B."/>
            <person name="Hoppner M.P."/>
            <person name="Ishida K."/>
            <person name="Kim E."/>
            <person name="Koreny L."/>
            <person name="Kroth P.G."/>
            <person name="Liu Y."/>
            <person name="Malik S.B."/>
            <person name="Maier U.G."/>
            <person name="McRose D."/>
            <person name="Mock T."/>
            <person name="Neilson J.A."/>
            <person name="Onodera N.T."/>
            <person name="Poole A.M."/>
            <person name="Pritham E.J."/>
            <person name="Richards T.A."/>
            <person name="Rocap G."/>
            <person name="Roy S.W."/>
            <person name="Sarai C."/>
            <person name="Schaack S."/>
            <person name="Shirato S."/>
            <person name="Slamovits C.H."/>
            <person name="Spencer D.F."/>
            <person name="Suzuki S."/>
            <person name="Worden A.Z."/>
            <person name="Zauner S."/>
            <person name="Barry K."/>
            <person name="Bell C."/>
            <person name="Bharti A.K."/>
            <person name="Crow J.A."/>
            <person name="Grimwood J."/>
            <person name="Kramer R."/>
            <person name="Lindquist E."/>
            <person name="Lucas S."/>
            <person name="Salamov A."/>
            <person name="McFadden G.I."/>
            <person name="Lane C.E."/>
            <person name="Keeling P.J."/>
            <person name="Gray M.W."/>
            <person name="Grigoriev I.V."/>
            <person name="Archibald J.M."/>
        </authorList>
    </citation>
    <scope>NUCLEOTIDE SEQUENCE</scope>
    <source>
        <strain evidence="8 10">CCMP2712</strain>
    </source>
</reference>
<protein>
    <recommendedName>
        <fullName evidence="7">CAP-Gly domain-containing protein</fullName>
    </recommendedName>
</protein>
<comment type="subcellular location">
    <subcellularLocation>
        <location evidence="1">Cytoplasm</location>
    </subcellularLocation>
</comment>
<reference evidence="10" key="2">
    <citation type="submission" date="2012-11" db="EMBL/GenBank/DDBJ databases">
        <authorList>
            <person name="Kuo A."/>
            <person name="Curtis B.A."/>
            <person name="Tanifuji G."/>
            <person name="Burki F."/>
            <person name="Gruber A."/>
            <person name="Irimia M."/>
            <person name="Maruyama S."/>
            <person name="Arias M.C."/>
            <person name="Ball S.G."/>
            <person name="Gile G.H."/>
            <person name="Hirakawa Y."/>
            <person name="Hopkins J.F."/>
            <person name="Rensing S.A."/>
            <person name="Schmutz J."/>
            <person name="Symeonidi A."/>
            <person name="Elias M."/>
            <person name="Eveleigh R.J."/>
            <person name="Herman E.K."/>
            <person name="Klute M.J."/>
            <person name="Nakayama T."/>
            <person name="Obornik M."/>
            <person name="Reyes-Prieto A."/>
            <person name="Armbrust E.V."/>
            <person name="Aves S.J."/>
            <person name="Beiko R.G."/>
            <person name="Coutinho P."/>
            <person name="Dacks J.B."/>
            <person name="Durnford D.G."/>
            <person name="Fast N.M."/>
            <person name="Green B.R."/>
            <person name="Grisdale C."/>
            <person name="Hempe F."/>
            <person name="Henrissat B."/>
            <person name="Hoppner M.P."/>
            <person name="Ishida K.-I."/>
            <person name="Kim E."/>
            <person name="Koreny L."/>
            <person name="Kroth P.G."/>
            <person name="Liu Y."/>
            <person name="Malik S.-B."/>
            <person name="Maier U.G."/>
            <person name="McRose D."/>
            <person name="Mock T."/>
            <person name="Neilson J.A."/>
            <person name="Onodera N.T."/>
            <person name="Poole A.M."/>
            <person name="Pritham E.J."/>
            <person name="Richards T.A."/>
            <person name="Rocap G."/>
            <person name="Roy S.W."/>
            <person name="Sarai C."/>
            <person name="Schaack S."/>
            <person name="Shirato S."/>
            <person name="Slamovits C.H."/>
            <person name="Spencer D.F."/>
            <person name="Suzuki S."/>
            <person name="Worden A.Z."/>
            <person name="Zauner S."/>
            <person name="Barry K."/>
            <person name="Bell C."/>
            <person name="Bharti A.K."/>
            <person name="Crow J.A."/>
            <person name="Grimwood J."/>
            <person name="Kramer R."/>
            <person name="Lindquist E."/>
            <person name="Lucas S."/>
            <person name="Salamov A."/>
            <person name="McFadden G.I."/>
            <person name="Lane C.E."/>
            <person name="Keeling P.J."/>
            <person name="Gray M.W."/>
            <person name="Grigoriev I.V."/>
            <person name="Archibald J.M."/>
        </authorList>
    </citation>
    <scope>NUCLEOTIDE SEQUENCE</scope>
    <source>
        <strain evidence="10">CCMP2712</strain>
    </source>
</reference>
<dbReference type="GO" id="GO:0005737">
    <property type="term" value="C:cytoplasm"/>
    <property type="evidence" value="ECO:0007669"/>
    <property type="project" value="UniProtKB-SubCell"/>
</dbReference>
<dbReference type="PANTHER" id="PTHR15454">
    <property type="entry name" value="NISCHARIN RELATED"/>
    <property type="match status" value="1"/>
</dbReference>
<dbReference type="Proteomes" id="UP000011087">
    <property type="component" value="Unassembled WGS sequence"/>
</dbReference>
<dbReference type="RefSeq" id="XP_005840258.1">
    <property type="nucleotide sequence ID" value="XM_005840201.1"/>
</dbReference>
<dbReference type="EnsemblProtists" id="EKX53278">
    <property type="protein sequence ID" value="EKX53278"/>
    <property type="gene ID" value="GUITHDRAFT_100983"/>
</dbReference>
<dbReference type="Gene3D" id="2.30.30.190">
    <property type="entry name" value="CAP Gly-rich-like domain"/>
    <property type="match status" value="1"/>
</dbReference>
<dbReference type="Gene3D" id="3.10.20.90">
    <property type="entry name" value="Phosphatidylinositol 3-kinase Catalytic Subunit, Chain A, domain 1"/>
    <property type="match status" value="1"/>
</dbReference>
<organism evidence="8">
    <name type="scientific">Guillardia theta (strain CCMP2712)</name>
    <name type="common">Cryptophyte</name>
    <dbReference type="NCBI Taxonomy" id="905079"/>
    <lineage>
        <taxon>Eukaryota</taxon>
        <taxon>Cryptophyceae</taxon>
        <taxon>Pyrenomonadales</taxon>
        <taxon>Geminigeraceae</taxon>
        <taxon>Guillardia</taxon>
    </lineage>
</organism>
<keyword evidence="3" id="KW-0963">Cytoplasm</keyword>
<dbReference type="KEGG" id="gtt:GUITHDRAFT_100983"/>
<keyword evidence="10" id="KW-1185">Reference proteome</keyword>
<evidence type="ECO:0000259" key="7">
    <source>
        <dbReference type="PROSITE" id="PS50245"/>
    </source>
</evidence>
<comment type="similarity">
    <text evidence="2">Belongs to the TBCE family.</text>
</comment>
<feature type="domain" description="CAP-Gly" evidence="7">
    <location>
        <begin position="34"/>
        <end position="68"/>
    </location>
</feature>
<evidence type="ECO:0000313" key="10">
    <source>
        <dbReference type="Proteomes" id="UP000011087"/>
    </source>
</evidence>
<evidence type="ECO:0000256" key="2">
    <source>
        <dbReference type="ARBA" id="ARBA00006286"/>
    </source>
</evidence>
<dbReference type="Gene3D" id="3.80.10.10">
    <property type="entry name" value="Ribonuclease Inhibitor"/>
    <property type="match status" value="3"/>
</dbReference>
<dbReference type="PROSITE" id="PS51450">
    <property type="entry name" value="LRR"/>
    <property type="match status" value="1"/>
</dbReference>
<evidence type="ECO:0000256" key="5">
    <source>
        <dbReference type="ARBA" id="ARBA00022737"/>
    </source>
</evidence>
<dbReference type="Pfam" id="PF13855">
    <property type="entry name" value="LRR_8"/>
    <property type="match status" value="1"/>
</dbReference>
<name>L1JYX8_GUITC</name>
<dbReference type="SUPFAM" id="SSF74924">
    <property type="entry name" value="Cap-Gly domain"/>
    <property type="match status" value="1"/>
</dbReference>
<dbReference type="PaxDb" id="55529-EKX53278"/>
<keyword evidence="6" id="KW-0143">Chaperone</keyword>
<evidence type="ECO:0000256" key="3">
    <source>
        <dbReference type="ARBA" id="ARBA00022490"/>
    </source>
</evidence>
<dbReference type="GeneID" id="17310165"/>
<evidence type="ECO:0000313" key="8">
    <source>
        <dbReference type="EMBL" id="EKX53278.1"/>
    </source>
</evidence>
<dbReference type="SUPFAM" id="SSF52047">
    <property type="entry name" value="RNI-like"/>
    <property type="match status" value="1"/>
</dbReference>
<dbReference type="EMBL" id="JH992970">
    <property type="protein sequence ID" value="EKX53278.1"/>
    <property type="molecule type" value="Genomic_DNA"/>
</dbReference>
<dbReference type="InterPro" id="IPR036859">
    <property type="entry name" value="CAP-Gly_dom_sf"/>
</dbReference>
<sequence length="534" mass="59598">MEHQVGDRVQSQDGFRATVQYVGTVKGANPEDGWVGLEWDAEGRGKHDGNYKGTRYFECVDGFGSFVRPDTVLASPLSFQEAFILKYASEDAAGAEEKMDFRSAEKGKAAIVCEFVGKERELQRMQKTSKLEHVTLIGARVRSVGDPAWLKENASGVKVLILDDNLFSSWATVLELLAHLPQLQVLSLNGNRMQPPDAAISKMFDTSSNFQSLTELALKTTRVDFDQLDSLMHAIPTLKNLRIANNNITKVSSKESRRNFDRWPKLELLDLSDNKIEDWNEVLHLSEFRQLQHLLLNGNQLKEVFFDRTENYVDFPELRTLAVANNQIGSMQSIFEIKKLANIIDLKFQGNPLAQEHGIVAMRSILIAVIPGLTSVNGSEVRSRDKLESEKCYISTCVKHADGRSVEEIAASDPTFAALIKKHGAPVIQDATARSNSSTMLTVTLKSMASDSCSKAPVTRKLPASMTVANLKRMCQQLFKLDVSKQSLYVKSKEEIDAWTADCMDDDMKPISFYITQEECDVLMQEIDAALSNS</sequence>